<reference evidence="1" key="2">
    <citation type="submission" date="2016-10" db="EMBL/GenBank/DDBJ databases">
        <authorList>
            <person name="de Groot N.N."/>
        </authorList>
    </citation>
    <scope>NUCLEOTIDE SEQUENCE [LARGE SCALE GENOMIC DNA]</scope>
    <source>
        <strain evidence="1">ATCC 20501</strain>
    </source>
</reference>
<organism evidence="1 4">
    <name type="scientific">Saccharopolyspora kobensis</name>
    <dbReference type="NCBI Taxonomy" id="146035"/>
    <lineage>
        <taxon>Bacteria</taxon>
        <taxon>Bacillati</taxon>
        <taxon>Actinomycetota</taxon>
        <taxon>Actinomycetes</taxon>
        <taxon>Pseudonocardiales</taxon>
        <taxon>Pseudonocardiaceae</taxon>
        <taxon>Saccharopolyspora</taxon>
    </lineage>
</organism>
<dbReference type="EMBL" id="FOME01000002">
    <property type="protein sequence ID" value="SFC97729.1"/>
    <property type="molecule type" value="Genomic_DNA"/>
</dbReference>
<dbReference type="Proteomes" id="UP000236729">
    <property type="component" value="Unassembled WGS sequence"/>
</dbReference>
<accession>A0A1H6CS16</accession>
<dbReference type="AlphaFoldDB" id="A0A1H6CS16"/>
<gene>
    <name evidence="1" type="ORF">SAMN02982929_03487</name>
    <name evidence="2" type="ORF">SAMN05216506_10281</name>
</gene>
<evidence type="ECO:0000313" key="1">
    <source>
        <dbReference type="EMBL" id="SEG75829.1"/>
    </source>
</evidence>
<dbReference type="Proteomes" id="UP000199690">
    <property type="component" value="Unassembled WGS sequence"/>
</dbReference>
<protein>
    <submittedName>
        <fullName evidence="1">Uncharacterized protein</fullName>
    </submittedName>
</protein>
<evidence type="ECO:0000313" key="2">
    <source>
        <dbReference type="EMBL" id="SFC97729.1"/>
    </source>
</evidence>
<name>A0A1H6CS16_9PSEU</name>
<evidence type="ECO:0000313" key="3">
    <source>
        <dbReference type="Proteomes" id="UP000199690"/>
    </source>
</evidence>
<evidence type="ECO:0000313" key="4">
    <source>
        <dbReference type="Proteomes" id="UP000236729"/>
    </source>
</evidence>
<reference evidence="3 4" key="1">
    <citation type="submission" date="2016-10" db="EMBL/GenBank/DDBJ databases">
        <authorList>
            <person name="Varghese N."/>
            <person name="Submissions S."/>
        </authorList>
    </citation>
    <scope>NUCLEOTIDE SEQUENCE [LARGE SCALE GENOMIC DNA]</scope>
    <source>
        <strain evidence="4">ATCC 20501</strain>
        <strain evidence="2 3">CGMCC 4.3529</strain>
    </source>
</reference>
<proteinExistence type="predicted"/>
<sequence length="350" mass="38368">MVIRTTRLLASDSPGNRTSGITSWESAAVDVVVRHGSRADAEALLPVFLAAPEERAELVRVLARHGDAALAGRLLAECVDAGRLRPGVPAEVLSALGILELENAEELLWTHAAKPDDHDIGLHAALGLLHLPCTGVREEIARALEKHEGQAFFPEFLPALATKTQDPSWLHRLVAWGEQGASTDCNGGLVLGIAMHGQVADTEFRRLLWNPRWEAEGGGTGTDFWAYAGCRVLGLDLAQLHAEVRQATEPADARHRLAVFHGLAKRWAERRWPALSAASEPRESHREMLALLFGWSTPHRDDSLTGWAADLLGHDDPLLAKLYALEAELDLRMHHELESEEPASRPDGRW</sequence>
<accession>A0A1I1NJB5</accession>
<keyword evidence="3" id="KW-1185">Reference proteome</keyword>
<dbReference type="EMBL" id="FNVB01000005">
    <property type="protein sequence ID" value="SEG75829.1"/>
    <property type="molecule type" value="Genomic_DNA"/>
</dbReference>